<evidence type="ECO:0000313" key="3">
    <source>
        <dbReference type="Proteomes" id="UP000243723"/>
    </source>
</evidence>
<dbReference type="Proteomes" id="UP000243723">
    <property type="component" value="Unassembled WGS sequence"/>
</dbReference>
<comment type="caution">
    <text evidence="2">The sequence shown here is derived from an EMBL/GenBank/DDBJ whole genome shotgun (WGS) entry which is preliminary data.</text>
</comment>
<name>A0A2P8A0H2_9PEZI</name>
<feature type="compositionally biased region" description="Polar residues" evidence="1">
    <location>
        <begin position="11"/>
        <end position="22"/>
    </location>
</feature>
<accession>A0A2P8A0H2</accession>
<dbReference type="AlphaFoldDB" id="A0A2P8A0H2"/>
<reference evidence="2 3" key="1">
    <citation type="submission" date="2017-05" db="EMBL/GenBank/DDBJ databases">
        <title>Draft genome sequence of Elsinoe australis.</title>
        <authorList>
            <person name="Cheng Q."/>
        </authorList>
    </citation>
    <scope>NUCLEOTIDE SEQUENCE [LARGE SCALE GENOMIC DNA]</scope>
    <source>
        <strain evidence="2 3">NL1</strain>
    </source>
</reference>
<proteinExistence type="predicted"/>
<feature type="region of interest" description="Disordered" evidence="1">
    <location>
        <begin position="1"/>
        <end position="22"/>
    </location>
</feature>
<protein>
    <submittedName>
        <fullName evidence="2">Uncharacterized protein</fullName>
    </submittedName>
</protein>
<organism evidence="2 3">
    <name type="scientific">Elsinoe australis</name>
    <dbReference type="NCBI Taxonomy" id="40998"/>
    <lineage>
        <taxon>Eukaryota</taxon>
        <taxon>Fungi</taxon>
        <taxon>Dikarya</taxon>
        <taxon>Ascomycota</taxon>
        <taxon>Pezizomycotina</taxon>
        <taxon>Dothideomycetes</taxon>
        <taxon>Dothideomycetidae</taxon>
        <taxon>Myriangiales</taxon>
        <taxon>Elsinoaceae</taxon>
        <taxon>Elsinoe</taxon>
    </lineage>
</organism>
<evidence type="ECO:0000313" key="2">
    <source>
        <dbReference type="EMBL" id="PSK53960.1"/>
    </source>
</evidence>
<evidence type="ECO:0000256" key="1">
    <source>
        <dbReference type="SAM" id="MobiDB-lite"/>
    </source>
</evidence>
<dbReference type="EMBL" id="NHZQ01000087">
    <property type="protein sequence ID" value="PSK53960.1"/>
    <property type="molecule type" value="Genomic_DNA"/>
</dbReference>
<keyword evidence="3" id="KW-1185">Reference proteome</keyword>
<sequence>MASKRPFKQVEATTNNSGHIGTAIHEQTNNGIAYFGQTNINNHYGTPRRSPYEEELAQRERLEEKRKQYIDSLDFPSLEARAQNIKDALTHTCSWILQLPEYCQWSGSGVATEASKSRFL</sequence>
<gene>
    <name evidence="2" type="ORF">B9Z65_7766</name>
</gene>